<protein>
    <submittedName>
        <fullName evidence="2">Uncharacterized protein</fullName>
    </submittedName>
</protein>
<dbReference type="Proteomes" id="UP000022910">
    <property type="component" value="Unassembled WGS sequence"/>
</dbReference>
<keyword evidence="1" id="KW-1133">Transmembrane helix</keyword>
<feature type="transmembrane region" description="Helical" evidence="1">
    <location>
        <begin position="107"/>
        <end position="126"/>
    </location>
</feature>
<gene>
    <name evidence="2" type="ORF">RirG_043580</name>
</gene>
<dbReference type="OrthoDB" id="9996464at2759"/>
<keyword evidence="3" id="KW-1185">Reference proteome</keyword>
<accession>A0A015LRB1</accession>
<proteinExistence type="predicted"/>
<feature type="transmembrane region" description="Helical" evidence="1">
    <location>
        <begin position="217"/>
        <end position="234"/>
    </location>
</feature>
<keyword evidence="1" id="KW-0812">Transmembrane</keyword>
<dbReference type="EMBL" id="JEMT01012489">
    <property type="protein sequence ID" value="EXX75226.1"/>
    <property type="molecule type" value="Genomic_DNA"/>
</dbReference>
<organism evidence="2 3">
    <name type="scientific">Rhizophagus irregularis (strain DAOM 197198w)</name>
    <name type="common">Glomus intraradices</name>
    <dbReference type="NCBI Taxonomy" id="1432141"/>
    <lineage>
        <taxon>Eukaryota</taxon>
        <taxon>Fungi</taxon>
        <taxon>Fungi incertae sedis</taxon>
        <taxon>Mucoromycota</taxon>
        <taxon>Glomeromycotina</taxon>
        <taxon>Glomeromycetes</taxon>
        <taxon>Glomerales</taxon>
        <taxon>Glomeraceae</taxon>
        <taxon>Rhizophagus</taxon>
    </lineage>
</organism>
<evidence type="ECO:0000313" key="3">
    <source>
        <dbReference type="Proteomes" id="UP000022910"/>
    </source>
</evidence>
<keyword evidence="1" id="KW-0472">Membrane</keyword>
<dbReference type="HOGENOM" id="CLU_1031131_0_0_1"/>
<reference evidence="2 3" key="1">
    <citation type="submission" date="2014-02" db="EMBL/GenBank/DDBJ databases">
        <title>Single nucleus genome sequencing reveals high similarity among nuclei of an endomycorrhizal fungus.</title>
        <authorList>
            <person name="Lin K."/>
            <person name="Geurts R."/>
            <person name="Zhang Z."/>
            <person name="Limpens E."/>
            <person name="Saunders D.G."/>
            <person name="Mu D."/>
            <person name="Pang E."/>
            <person name="Cao H."/>
            <person name="Cha H."/>
            <person name="Lin T."/>
            <person name="Zhou Q."/>
            <person name="Shang Y."/>
            <person name="Li Y."/>
            <person name="Ivanov S."/>
            <person name="Sharma T."/>
            <person name="Velzen R.V."/>
            <person name="Ruijter N.D."/>
            <person name="Aanen D.K."/>
            <person name="Win J."/>
            <person name="Kamoun S."/>
            <person name="Bisseling T."/>
            <person name="Huang S."/>
        </authorList>
    </citation>
    <scope>NUCLEOTIDE SEQUENCE [LARGE SCALE GENOMIC DNA]</scope>
    <source>
        <strain evidence="3">DAOM197198w</strain>
    </source>
</reference>
<dbReference type="AlphaFoldDB" id="A0A015LRB1"/>
<evidence type="ECO:0000256" key="1">
    <source>
        <dbReference type="SAM" id="Phobius"/>
    </source>
</evidence>
<feature type="transmembrane region" description="Helical" evidence="1">
    <location>
        <begin position="22"/>
        <end position="44"/>
    </location>
</feature>
<sequence>MAIENEQTTFPILSQNKDKLKIILRVGLMIFIEFALPIALYYILSIFIHGVKPFLISSAPASIATIYGLIRRRRVDIIGSLVSNCLTFGALISIFYGNPKIQLLEKFMNMTLLPFHIIAMISLIPIKIGTFKLRPLLFYIFKELTTGGAFSYLSPKLIDESWDRYWVSYQYFRRGFIFMTVIWGFGLLSEILVRVMIIYNLTPVKMSPEKALAMSNIIHYIWLAKFALLTLFLVRRMKKQKDKLVADSDKPPE</sequence>
<feature type="transmembrane region" description="Helical" evidence="1">
    <location>
        <begin position="176"/>
        <end position="197"/>
    </location>
</feature>
<evidence type="ECO:0000313" key="2">
    <source>
        <dbReference type="EMBL" id="EXX75226.1"/>
    </source>
</evidence>
<name>A0A015LRB1_RHIIW</name>
<feature type="transmembrane region" description="Helical" evidence="1">
    <location>
        <begin position="50"/>
        <end position="70"/>
    </location>
</feature>
<comment type="caution">
    <text evidence="2">The sequence shown here is derived from an EMBL/GenBank/DDBJ whole genome shotgun (WGS) entry which is preliminary data.</text>
</comment>
<dbReference type="NCBIfam" id="NF041646">
    <property type="entry name" value="VC0807_fam"/>
    <property type="match status" value="1"/>
</dbReference>
<feature type="transmembrane region" description="Helical" evidence="1">
    <location>
        <begin position="77"/>
        <end position="95"/>
    </location>
</feature>